<accession>A0AAD4EWQ9</accession>
<proteinExistence type="predicted"/>
<evidence type="ECO:0000313" key="2">
    <source>
        <dbReference type="EMBL" id="KAG7288760.1"/>
    </source>
</evidence>
<feature type="compositionally biased region" description="Basic and acidic residues" evidence="1">
    <location>
        <begin position="62"/>
        <end position="75"/>
    </location>
</feature>
<keyword evidence="3" id="KW-1185">Reference proteome</keyword>
<feature type="compositionally biased region" description="Low complexity" evidence="1">
    <location>
        <begin position="28"/>
        <end position="42"/>
    </location>
</feature>
<organism evidence="2 3">
    <name type="scientific">Staphylotrichum longicolle</name>
    <dbReference type="NCBI Taxonomy" id="669026"/>
    <lineage>
        <taxon>Eukaryota</taxon>
        <taxon>Fungi</taxon>
        <taxon>Dikarya</taxon>
        <taxon>Ascomycota</taxon>
        <taxon>Pezizomycotina</taxon>
        <taxon>Sordariomycetes</taxon>
        <taxon>Sordariomycetidae</taxon>
        <taxon>Sordariales</taxon>
        <taxon>Chaetomiaceae</taxon>
        <taxon>Staphylotrichum</taxon>
    </lineage>
</organism>
<gene>
    <name evidence="2" type="ORF">NEMBOFW57_005117</name>
</gene>
<protein>
    <submittedName>
        <fullName evidence="2">Uncharacterized protein</fullName>
    </submittedName>
</protein>
<feature type="region of interest" description="Disordered" evidence="1">
    <location>
        <begin position="1"/>
        <end position="132"/>
    </location>
</feature>
<feature type="compositionally biased region" description="Polar residues" evidence="1">
    <location>
        <begin position="1"/>
        <end position="19"/>
    </location>
</feature>
<evidence type="ECO:0000313" key="3">
    <source>
        <dbReference type="Proteomes" id="UP001197093"/>
    </source>
</evidence>
<name>A0AAD4EWQ9_9PEZI</name>
<comment type="caution">
    <text evidence="2">The sequence shown here is derived from an EMBL/GenBank/DDBJ whole genome shotgun (WGS) entry which is preliminary data.</text>
</comment>
<evidence type="ECO:0000256" key="1">
    <source>
        <dbReference type="SAM" id="MobiDB-lite"/>
    </source>
</evidence>
<feature type="compositionally biased region" description="Basic and acidic residues" evidence="1">
    <location>
        <begin position="97"/>
        <end position="113"/>
    </location>
</feature>
<dbReference type="AlphaFoldDB" id="A0AAD4EWQ9"/>
<sequence length="132" mass="14677">MAANDYYNQKPASDATGSQYPGYYSGQPASSSAYSTPAPLTARNHISLPATGHHRHASTYPDLEHAPIEHQDTGYHGHPPARRHVQPPTDDIPLQDHAQRLPSKDAEMQDHVYDASQSRKPRKARVRFGELE</sequence>
<dbReference type="Proteomes" id="UP001197093">
    <property type="component" value="Unassembled WGS sequence"/>
</dbReference>
<reference evidence="2" key="1">
    <citation type="submission" date="2023-02" db="EMBL/GenBank/DDBJ databases">
        <authorList>
            <person name="Palmer J.M."/>
        </authorList>
    </citation>
    <scope>NUCLEOTIDE SEQUENCE</scope>
    <source>
        <strain evidence="2">FW57</strain>
    </source>
</reference>
<dbReference type="EMBL" id="JAHCVI010000002">
    <property type="protein sequence ID" value="KAG7288760.1"/>
    <property type="molecule type" value="Genomic_DNA"/>
</dbReference>